<reference key="1">
    <citation type="submission" date="2017-08" db="EMBL/GenBank/DDBJ databases">
        <title>A dynamic microbial community with high functional redundancy inhabits the cold, oxic subseafloor aquifer.</title>
        <authorList>
            <person name="Tully B.J."/>
            <person name="Wheat C.G."/>
            <person name="Glazer B.T."/>
            <person name="Huber J.A."/>
        </authorList>
    </citation>
    <scope>NUCLEOTIDE SEQUENCE [LARGE SCALE GENOMIC DNA]</scope>
</reference>
<comment type="caution">
    <text evidence="1">The sequence shown here is derived from an EMBL/GenBank/DDBJ whole genome shotgun (WGS) entry which is preliminary data.</text>
</comment>
<dbReference type="EMBL" id="NVUS01000003">
    <property type="protein sequence ID" value="PCJ03030.1"/>
    <property type="molecule type" value="Genomic_DNA"/>
</dbReference>
<dbReference type="AlphaFoldDB" id="A0A2A4Z8B9"/>
<accession>A0A2A4Z8B9</accession>
<name>A0A2A4Z8B9_9PROT</name>
<gene>
    <name evidence="1" type="ORF">COB13_03570</name>
</gene>
<proteinExistence type="predicted"/>
<organism evidence="1">
    <name type="scientific">OCS116 cluster bacterium</name>
    <dbReference type="NCBI Taxonomy" id="2030921"/>
    <lineage>
        <taxon>Bacteria</taxon>
        <taxon>Pseudomonadati</taxon>
        <taxon>Pseudomonadota</taxon>
        <taxon>Alphaproteobacteria</taxon>
        <taxon>OCS116 cluster</taxon>
    </lineage>
</organism>
<dbReference type="Gene3D" id="3.40.630.30">
    <property type="match status" value="1"/>
</dbReference>
<evidence type="ECO:0000313" key="1">
    <source>
        <dbReference type="EMBL" id="PCJ03030.1"/>
    </source>
</evidence>
<dbReference type="SUPFAM" id="SSF55729">
    <property type="entry name" value="Acyl-CoA N-acyltransferases (Nat)"/>
    <property type="match status" value="1"/>
</dbReference>
<protein>
    <recommendedName>
        <fullName evidence="2">N-acetyltransferase domain-containing protein</fullName>
    </recommendedName>
</protein>
<evidence type="ECO:0008006" key="2">
    <source>
        <dbReference type="Google" id="ProtNLM"/>
    </source>
</evidence>
<dbReference type="InterPro" id="IPR016181">
    <property type="entry name" value="Acyl_CoA_acyltransferase"/>
</dbReference>
<sequence>MKWAIEHSAGIGCGLVQLTTDKSRMRAHDFYRGLGFEPSHIGMKLKI</sequence>
<reference evidence="1" key="2">
    <citation type="journal article" date="2018" name="ISME J.">
        <title>A dynamic microbial community with high functional redundancy inhabits the cold, oxic subseafloor aquifer.</title>
        <authorList>
            <person name="Tully B.J."/>
            <person name="Wheat C.G."/>
            <person name="Glazer B.T."/>
            <person name="Huber J.A."/>
        </authorList>
    </citation>
    <scope>NUCLEOTIDE SEQUENCE</scope>
    <source>
        <strain evidence="1">NORP83</strain>
    </source>
</reference>